<accession>A0A381V245</accession>
<evidence type="ECO:0000256" key="1">
    <source>
        <dbReference type="SAM" id="MobiDB-lite"/>
    </source>
</evidence>
<organism evidence="2">
    <name type="scientific">marine metagenome</name>
    <dbReference type="NCBI Taxonomy" id="408172"/>
    <lineage>
        <taxon>unclassified sequences</taxon>
        <taxon>metagenomes</taxon>
        <taxon>ecological metagenomes</taxon>
    </lineage>
</organism>
<dbReference type="AlphaFoldDB" id="A0A381V245"/>
<evidence type="ECO:0000313" key="2">
    <source>
        <dbReference type="EMBL" id="SVA34432.1"/>
    </source>
</evidence>
<proteinExistence type="predicted"/>
<gene>
    <name evidence="2" type="ORF">METZ01_LOCUS87286</name>
</gene>
<sequence length="29" mass="3159">VTDLEKNVCPPHGDLGKKNKPTVVQKKGK</sequence>
<feature type="region of interest" description="Disordered" evidence="1">
    <location>
        <begin position="1"/>
        <end position="29"/>
    </location>
</feature>
<feature type="non-terminal residue" evidence="2">
    <location>
        <position position="1"/>
    </location>
</feature>
<protein>
    <submittedName>
        <fullName evidence="2">Uncharacterized protein</fullName>
    </submittedName>
</protein>
<dbReference type="EMBL" id="UINC01007649">
    <property type="protein sequence ID" value="SVA34432.1"/>
    <property type="molecule type" value="Genomic_DNA"/>
</dbReference>
<reference evidence="2" key="1">
    <citation type="submission" date="2018-05" db="EMBL/GenBank/DDBJ databases">
        <authorList>
            <person name="Lanie J.A."/>
            <person name="Ng W.-L."/>
            <person name="Kazmierczak K.M."/>
            <person name="Andrzejewski T.M."/>
            <person name="Davidsen T.M."/>
            <person name="Wayne K.J."/>
            <person name="Tettelin H."/>
            <person name="Glass J.I."/>
            <person name="Rusch D."/>
            <person name="Podicherti R."/>
            <person name="Tsui H.-C.T."/>
            <person name="Winkler M.E."/>
        </authorList>
    </citation>
    <scope>NUCLEOTIDE SEQUENCE</scope>
</reference>
<name>A0A381V245_9ZZZZ</name>